<reference evidence="2" key="1">
    <citation type="submission" date="2023-03" db="EMBL/GenBank/DDBJ databases">
        <title>Massive genome expansion in bonnet fungi (Mycena s.s.) driven by repeated elements and novel gene families across ecological guilds.</title>
        <authorList>
            <consortium name="Lawrence Berkeley National Laboratory"/>
            <person name="Harder C.B."/>
            <person name="Miyauchi S."/>
            <person name="Viragh M."/>
            <person name="Kuo A."/>
            <person name="Thoen E."/>
            <person name="Andreopoulos B."/>
            <person name="Lu D."/>
            <person name="Skrede I."/>
            <person name="Drula E."/>
            <person name="Henrissat B."/>
            <person name="Morin E."/>
            <person name="Kohler A."/>
            <person name="Barry K."/>
            <person name="LaButti K."/>
            <person name="Morin E."/>
            <person name="Salamov A."/>
            <person name="Lipzen A."/>
            <person name="Mereny Z."/>
            <person name="Hegedus B."/>
            <person name="Baldrian P."/>
            <person name="Stursova M."/>
            <person name="Weitz H."/>
            <person name="Taylor A."/>
            <person name="Grigoriev I.V."/>
            <person name="Nagy L.G."/>
            <person name="Martin F."/>
            <person name="Kauserud H."/>
        </authorList>
    </citation>
    <scope>NUCLEOTIDE SEQUENCE</scope>
    <source>
        <strain evidence="2">CBHHK067</strain>
    </source>
</reference>
<proteinExistence type="predicted"/>
<feature type="compositionally biased region" description="Acidic residues" evidence="1">
    <location>
        <begin position="162"/>
        <end position="173"/>
    </location>
</feature>
<feature type="region of interest" description="Disordered" evidence="1">
    <location>
        <begin position="126"/>
        <end position="329"/>
    </location>
</feature>
<evidence type="ECO:0000256" key="1">
    <source>
        <dbReference type="SAM" id="MobiDB-lite"/>
    </source>
</evidence>
<feature type="compositionally biased region" description="Basic and acidic residues" evidence="1">
    <location>
        <begin position="93"/>
        <end position="102"/>
    </location>
</feature>
<evidence type="ECO:0000313" key="3">
    <source>
        <dbReference type="Proteomes" id="UP001221757"/>
    </source>
</evidence>
<sequence>MPPTVPPKISIRGRGHPRLPTNKDKEATPDAPDATDDPEDDLPKNGKADKTYKANNARHVARSSPKTRARSRGEERDEEEEEVEAEGGGQGEVRADKGEEGNGRPMKCTSQWLDFTIDMDLLKAVTDDRNDDVKDDLLSEGEKGPIYDENGSVVYDGPQMVFDDEDEDDAEDQENGKMVLRTPSVQPSSPIQHAKRKQTMPARKKSERIASRYKSASRECTSNRPLVRKRQPTMGEPKTPRPLAKKSKAAQAPKAISVEEGDNALASANPAAKKKKARRVSFSEPSPMVVSTPSAPGTPYNLHFPPLSPNTPCRRRPLRSPDSIDDSIDFDPATGKVTLMREQLIKLVASGPSANMSKLTRSQVDPEAHALREAQTNGQRAIGLGLARLLPSPCPRTEGGS</sequence>
<dbReference type="AlphaFoldDB" id="A0AAD7CQG9"/>
<feature type="compositionally biased region" description="Basic and acidic residues" evidence="1">
    <location>
        <begin position="126"/>
        <end position="146"/>
    </location>
</feature>
<feature type="compositionally biased region" description="Basic and acidic residues" evidence="1">
    <location>
        <begin position="41"/>
        <end position="52"/>
    </location>
</feature>
<dbReference type="EMBL" id="JARKIE010000282">
    <property type="protein sequence ID" value="KAJ7658113.1"/>
    <property type="molecule type" value="Genomic_DNA"/>
</dbReference>
<name>A0AAD7CQG9_MYCRO</name>
<feature type="region of interest" description="Disordered" evidence="1">
    <location>
        <begin position="1"/>
        <end position="107"/>
    </location>
</feature>
<protein>
    <submittedName>
        <fullName evidence="2">Uncharacterized protein</fullName>
    </submittedName>
</protein>
<gene>
    <name evidence="2" type="ORF">B0H17DRAFT_1213272</name>
</gene>
<organism evidence="2 3">
    <name type="scientific">Mycena rosella</name>
    <name type="common">Pink bonnet</name>
    <name type="synonym">Agaricus rosellus</name>
    <dbReference type="NCBI Taxonomy" id="1033263"/>
    <lineage>
        <taxon>Eukaryota</taxon>
        <taxon>Fungi</taxon>
        <taxon>Dikarya</taxon>
        <taxon>Basidiomycota</taxon>
        <taxon>Agaricomycotina</taxon>
        <taxon>Agaricomycetes</taxon>
        <taxon>Agaricomycetidae</taxon>
        <taxon>Agaricales</taxon>
        <taxon>Marasmiineae</taxon>
        <taxon>Mycenaceae</taxon>
        <taxon>Mycena</taxon>
    </lineage>
</organism>
<dbReference type="Proteomes" id="UP001221757">
    <property type="component" value="Unassembled WGS sequence"/>
</dbReference>
<feature type="compositionally biased region" description="Acidic residues" evidence="1">
    <location>
        <begin position="76"/>
        <end position="85"/>
    </location>
</feature>
<feature type="compositionally biased region" description="Basic residues" evidence="1">
    <location>
        <begin position="59"/>
        <end position="70"/>
    </location>
</feature>
<keyword evidence="3" id="KW-1185">Reference proteome</keyword>
<feature type="compositionally biased region" description="Basic residues" evidence="1">
    <location>
        <begin position="193"/>
        <end position="206"/>
    </location>
</feature>
<comment type="caution">
    <text evidence="2">The sequence shown here is derived from an EMBL/GenBank/DDBJ whole genome shotgun (WGS) entry which is preliminary data.</text>
</comment>
<accession>A0AAD7CQG9</accession>
<evidence type="ECO:0000313" key="2">
    <source>
        <dbReference type="EMBL" id="KAJ7658113.1"/>
    </source>
</evidence>